<dbReference type="EMBL" id="AWXZ01000013">
    <property type="protein sequence ID" value="ESR26700.1"/>
    <property type="molecule type" value="Genomic_DNA"/>
</dbReference>
<dbReference type="AlphaFoldDB" id="V4RUE6"/>
<sequence length="231" mass="24265">MPPPDPAPACRDVAAALAAHGLSVRGGFAPLGEDVVPEAAPGVPARALVLVGNTGGAMWRNFAPHIDGAPHPLDRWTRAVVGPIAEALGARAVFPFEAPPLPFQRWAKRAEGLSSSPLGLLVHPVYGLWHAYRAALLFPVEIADLPTVPAEPSPCESCRERPCLSACPVGAFGEGGYDVPACASRLRAPGGHRCRSSGCLARDACPVGREHRYPPEQVAFHMSAFRRALGA</sequence>
<dbReference type="InterPro" id="IPR017896">
    <property type="entry name" value="4Fe4S_Fe-S-bd"/>
</dbReference>
<dbReference type="OrthoDB" id="8279740at2"/>
<feature type="domain" description="4Fe-4S ferredoxin-type" evidence="1">
    <location>
        <begin position="146"/>
        <end position="177"/>
    </location>
</feature>
<proteinExistence type="predicted"/>
<dbReference type="SUPFAM" id="SSF54862">
    <property type="entry name" value="4Fe-4S ferredoxins"/>
    <property type="match status" value="1"/>
</dbReference>
<reference evidence="2 3" key="1">
    <citation type="journal article" date="2014" name="Genome Announc.">
        <title>Draft Genome Sequence of Lutibaculum baratangense Strain AMV1T, Isolated from a Mud Volcano in Andamans, India.</title>
        <authorList>
            <person name="Singh A."/>
            <person name="Sreenivas A."/>
            <person name="Sathyanarayana Reddy G."/>
            <person name="Pinnaka A.K."/>
            <person name="Shivaji S."/>
        </authorList>
    </citation>
    <scope>NUCLEOTIDE SEQUENCE [LARGE SCALE GENOMIC DNA]</scope>
    <source>
        <strain evidence="2 3">AMV1</strain>
    </source>
</reference>
<gene>
    <name evidence="2" type="ORF">N177_0484</name>
</gene>
<dbReference type="PATRIC" id="fig|631454.5.peg.474"/>
<dbReference type="Proteomes" id="UP000017819">
    <property type="component" value="Unassembled WGS sequence"/>
</dbReference>
<dbReference type="RefSeq" id="WP_023430633.1">
    <property type="nucleotide sequence ID" value="NZ_AWXZ01000013.1"/>
</dbReference>
<keyword evidence="3" id="KW-1185">Reference proteome</keyword>
<evidence type="ECO:0000313" key="2">
    <source>
        <dbReference type="EMBL" id="ESR26700.1"/>
    </source>
</evidence>
<dbReference type="PROSITE" id="PS51379">
    <property type="entry name" value="4FE4S_FER_2"/>
    <property type="match status" value="1"/>
</dbReference>
<dbReference type="eggNOG" id="COG1600">
    <property type="taxonomic scope" value="Bacteria"/>
</dbReference>
<accession>V4RUE6</accession>
<name>V4RUE6_9HYPH</name>
<comment type="caution">
    <text evidence="2">The sequence shown here is derived from an EMBL/GenBank/DDBJ whole genome shotgun (WGS) entry which is preliminary data.</text>
</comment>
<dbReference type="STRING" id="631454.N177_0484"/>
<organism evidence="2 3">
    <name type="scientific">Lutibaculum baratangense AMV1</name>
    <dbReference type="NCBI Taxonomy" id="631454"/>
    <lineage>
        <taxon>Bacteria</taxon>
        <taxon>Pseudomonadati</taxon>
        <taxon>Pseudomonadota</taxon>
        <taxon>Alphaproteobacteria</taxon>
        <taxon>Hyphomicrobiales</taxon>
        <taxon>Tepidamorphaceae</taxon>
        <taxon>Lutibaculum</taxon>
    </lineage>
</organism>
<evidence type="ECO:0000259" key="1">
    <source>
        <dbReference type="PROSITE" id="PS51379"/>
    </source>
</evidence>
<protein>
    <submittedName>
        <fullName evidence="2">Ferredoxin</fullName>
    </submittedName>
</protein>
<evidence type="ECO:0000313" key="3">
    <source>
        <dbReference type="Proteomes" id="UP000017819"/>
    </source>
</evidence>